<dbReference type="Pfam" id="PF00989">
    <property type="entry name" value="PAS"/>
    <property type="match status" value="2"/>
</dbReference>
<proteinExistence type="predicted"/>
<dbReference type="InterPro" id="IPR013767">
    <property type="entry name" value="PAS_fold"/>
</dbReference>
<dbReference type="CDD" id="cd00130">
    <property type="entry name" value="PAS"/>
    <property type="match status" value="2"/>
</dbReference>
<dbReference type="RefSeq" id="WP_183475122.1">
    <property type="nucleotide sequence ID" value="NZ_JACIBX010000018.1"/>
</dbReference>
<feature type="domain" description="PAS" evidence="12">
    <location>
        <begin position="140"/>
        <end position="184"/>
    </location>
</feature>
<dbReference type="SUPFAM" id="SSF55874">
    <property type="entry name" value="ATPase domain of HSP90 chaperone/DNA topoisomerase II/histidine kinase"/>
    <property type="match status" value="1"/>
</dbReference>
<dbReference type="SUPFAM" id="SSF55785">
    <property type="entry name" value="PYP-like sensor domain (PAS domain)"/>
    <property type="match status" value="2"/>
</dbReference>
<dbReference type="NCBIfam" id="TIGR00229">
    <property type="entry name" value="sensory_box"/>
    <property type="match status" value="1"/>
</dbReference>
<dbReference type="InterPro" id="IPR011102">
    <property type="entry name" value="Sig_transdc_His_kinase_HWE"/>
</dbReference>
<evidence type="ECO:0000313" key="15">
    <source>
        <dbReference type="Proteomes" id="UP000576152"/>
    </source>
</evidence>
<sequence>MAKDAGDERLQTLAEMVEDAPCGMVVTDPDGRLRYVNETLSRWLGLPAAPADRPSRLPELMTLPGQLYYETHLAPMMRLQGFAREISCSLKVRDGAPLPVLLSGVTRYDTAGDPVRFDYTIFDARERRIYEDELRSARRKAEELAAIVRTSPNAILSVDQSGCISSWNAGAERLLGQSLETVLGHPVQEAVRFDEQPHWFDDAVEACRAAEEVTFETTSSQGHHFEITVAPIDEQEPLPATRHYSVVLRDISKRKRAERRLQMALGEMKHRVKNTLAVVSGIARQTLPAEVCHGFIARLHALSRAHDALASEDQKGADLRDLLAFTAEEAGGRERFRITGPSVVLPPHQATSLSMALHELATNALKYGALSQPGGHVSVGYEQDEAGQVRFVWQEKDGPPVTPPTRRGFGSKMINSVVKSDLSAQVDFDYRPDGVRCEILFTPGEAE</sequence>
<evidence type="ECO:0000256" key="1">
    <source>
        <dbReference type="ARBA" id="ARBA00000085"/>
    </source>
</evidence>
<dbReference type="InterPro" id="IPR000014">
    <property type="entry name" value="PAS"/>
</dbReference>
<keyword evidence="9" id="KW-0418">Kinase</keyword>
<feature type="domain" description="PAS" evidence="12">
    <location>
        <begin position="9"/>
        <end position="46"/>
    </location>
</feature>
<dbReference type="Gene3D" id="3.30.565.10">
    <property type="entry name" value="Histidine kinase-like ATPase, C-terminal domain"/>
    <property type="match status" value="1"/>
</dbReference>
<keyword evidence="4" id="KW-0285">Flavoprotein</keyword>
<keyword evidence="8" id="KW-0547">Nucleotide-binding</keyword>
<keyword evidence="6" id="KW-0808">Transferase</keyword>
<protein>
    <recommendedName>
        <fullName evidence="2">histidine kinase</fullName>
        <ecNumber evidence="2">2.7.13.3</ecNumber>
    </recommendedName>
</protein>
<evidence type="ECO:0000256" key="11">
    <source>
        <dbReference type="ARBA" id="ARBA00023026"/>
    </source>
</evidence>
<name>A0ABR6HSV8_9RHOB</name>
<comment type="caution">
    <text evidence="14">The sequence shown here is derived from an EMBL/GenBank/DDBJ whole genome shotgun (WGS) entry which is preliminary data.</text>
</comment>
<keyword evidence="10" id="KW-0067">ATP-binding</keyword>
<dbReference type="Gene3D" id="3.30.450.20">
    <property type="entry name" value="PAS domain"/>
    <property type="match status" value="2"/>
</dbReference>
<reference evidence="14 15" key="1">
    <citation type="submission" date="2020-08" db="EMBL/GenBank/DDBJ databases">
        <title>Genomic Encyclopedia of Type Strains, Phase III (KMG-III): the genomes of soil and plant-associated and newly described type strains.</title>
        <authorList>
            <person name="Whitman W."/>
        </authorList>
    </citation>
    <scope>NUCLEOTIDE SEQUENCE [LARGE SCALE GENOMIC DNA]</scope>
    <source>
        <strain evidence="14 15">CECT 8572</strain>
    </source>
</reference>
<evidence type="ECO:0000313" key="14">
    <source>
        <dbReference type="EMBL" id="MBB3713644.1"/>
    </source>
</evidence>
<evidence type="ECO:0000256" key="10">
    <source>
        <dbReference type="ARBA" id="ARBA00022840"/>
    </source>
</evidence>
<dbReference type="SMART" id="SM00911">
    <property type="entry name" value="HWE_HK"/>
    <property type="match status" value="1"/>
</dbReference>
<keyword evidence="7" id="KW-0677">Repeat</keyword>
<dbReference type="InterPro" id="IPR000700">
    <property type="entry name" value="PAS-assoc_C"/>
</dbReference>
<evidence type="ECO:0000259" key="13">
    <source>
        <dbReference type="PROSITE" id="PS50113"/>
    </source>
</evidence>
<evidence type="ECO:0000259" key="12">
    <source>
        <dbReference type="PROSITE" id="PS50112"/>
    </source>
</evidence>
<keyword evidence="5" id="KW-0288">FMN</keyword>
<keyword evidence="3" id="KW-0597">Phosphoprotein</keyword>
<dbReference type="SMART" id="SM00091">
    <property type="entry name" value="PAS"/>
    <property type="match status" value="2"/>
</dbReference>
<dbReference type="EC" id="2.7.13.3" evidence="2"/>
<dbReference type="InterPro" id="IPR036890">
    <property type="entry name" value="HATPase_C_sf"/>
</dbReference>
<dbReference type="EMBL" id="JACIBX010000018">
    <property type="protein sequence ID" value="MBB3713644.1"/>
    <property type="molecule type" value="Genomic_DNA"/>
</dbReference>
<gene>
    <name evidence="14" type="ORF">FHS00_003249</name>
</gene>
<evidence type="ECO:0000256" key="6">
    <source>
        <dbReference type="ARBA" id="ARBA00022679"/>
    </source>
</evidence>
<dbReference type="PANTHER" id="PTHR41523:SF8">
    <property type="entry name" value="ETHYLENE RESPONSE SENSOR PROTEIN"/>
    <property type="match status" value="1"/>
</dbReference>
<evidence type="ECO:0000256" key="4">
    <source>
        <dbReference type="ARBA" id="ARBA00022630"/>
    </source>
</evidence>
<evidence type="ECO:0000256" key="5">
    <source>
        <dbReference type="ARBA" id="ARBA00022643"/>
    </source>
</evidence>
<evidence type="ECO:0000256" key="8">
    <source>
        <dbReference type="ARBA" id="ARBA00022741"/>
    </source>
</evidence>
<evidence type="ECO:0000256" key="2">
    <source>
        <dbReference type="ARBA" id="ARBA00012438"/>
    </source>
</evidence>
<dbReference type="Pfam" id="PF07536">
    <property type="entry name" value="HWE_HK"/>
    <property type="match status" value="1"/>
</dbReference>
<dbReference type="Proteomes" id="UP000576152">
    <property type="component" value="Unassembled WGS sequence"/>
</dbReference>
<comment type="catalytic activity">
    <reaction evidence="1">
        <text>ATP + protein L-histidine = ADP + protein N-phospho-L-histidine.</text>
        <dbReference type="EC" id="2.7.13.3"/>
    </reaction>
</comment>
<evidence type="ECO:0000256" key="3">
    <source>
        <dbReference type="ARBA" id="ARBA00022553"/>
    </source>
</evidence>
<keyword evidence="11" id="KW-0843">Virulence</keyword>
<dbReference type="PROSITE" id="PS50113">
    <property type="entry name" value="PAC"/>
    <property type="match status" value="1"/>
</dbReference>
<feature type="domain" description="PAC" evidence="13">
    <location>
        <begin position="84"/>
        <end position="136"/>
    </location>
</feature>
<dbReference type="PANTHER" id="PTHR41523">
    <property type="entry name" value="TWO-COMPONENT SYSTEM SENSOR PROTEIN"/>
    <property type="match status" value="1"/>
</dbReference>
<accession>A0ABR6HSV8</accession>
<dbReference type="PROSITE" id="PS50112">
    <property type="entry name" value="PAS"/>
    <property type="match status" value="2"/>
</dbReference>
<keyword evidence="15" id="KW-1185">Reference proteome</keyword>
<dbReference type="InterPro" id="IPR035965">
    <property type="entry name" value="PAS-like_dom_sf"/>
</dbReference>
<evidence type="ECO:0000256" key="9">
    <source>
        <dbReference type="ARBA" id="ARBA00022777"/>
    </source>
</evidence>
<evidence type="ECO:0000256" key="7">
    <source>
        <dbReference type="ARBA" id="ARBA00022737"/>
    </source>
</evidence>
<organism evidence="14 15">
    <name type="scientific">Limimaricola variabilis</name>
    <dbReference type="NCBI Taxonomy" id="1492771"/>
    <lineage>
        <taxon>Bacteria</taxon>
        <taxon>Pseudomonadati</taxon>
        <taxon>Pseudomonadota</taxon>
        <taxon>Alphaproteobacteria</taxon>
        <taxon>Rhodobacterales</taxon>
        <taxon>Paracoccaceae</taxon>
        <taxon>Limimaricola</taxon>
    </lineage>
</organism>